<name>A0A0A9BM47_ARUDO</name>
<sequence length="15" mass="1605">MARNQTTRGIPTAST</sequence>
<accession>A0A0A9BM47</accession>
<reference evidence="1" key="1">
    <citation type="submission" date="2014-09" db="EMBL/GenBank/DDBJ databases">
        <authorList>
            <person name="Magalhaes I.L.F."/>
            <person name="Oliveira U."/>
            <person name="Santos F.R."/>
            <person name="Vidigal T.H.D.A."/>
            <person name="Brescovit A.D."/>
            <person name="Santos A.J."/>
        </authorList>
    </citation>
    <scope>NUCLEOTIDE SEQUENCE</scope>
    <source>
        <tissue evidence="1">Shoot tissue taken approximately 20 cm above the soil surface</tissue>
    </source>
</reference>
<reference evidence="1" key="2">
    <citation type="journal article" date="2015" name="Data Brief">
        <title>Shoot transcriptome of the giant reed, Arundo donax.</title>
        <authorList>
            <person name="Barrero R.A."/>
            <person name="Guerrero F.D."/>
            <person name="Moolhuijzen P."/>
            <person name="Goolsby J.A."/>
            <person name="Tidwell J."/>
            <person name="Bellgard S.E."/>
            <person name="Bellgard M.I."/>
        </authorList>
    </citation>
    <scope>NUCLEOTIDE SEQUENCE</scope>
    <source>
        <tissue evidence="1">Shoot tissue taken approximately 20 cm above the soil surface</tissue>
    </source>
</reference>
<proteinExistence type="predicted"/>
<evidence type="ECO:0000313" key="1">
    <source>
        <dbReference type="EMBL" id="JAD63223.1"/>
    </source>
</evidence>
<dbReference type="EMBL" id="GBRH01234672">
    <property type="protein sequence ID" value="JAD63223.1"/>
    <property type="molecule type" value="Transcribed_RNA"/>
</dbReference>
<protein>
    <submittedName>
        <fullName evidence="1">Uncharacterized protein</fullName>
    </submittedName>
</protein>
<organism evidence="1">
    <name type="scientific">Arundo donax</name>
    <name type="common">Giant reed</name>
    <name type="synonym">Donax arundinaceus</name>
    <dbReference type="NCBI Taxonomy" id="35708"/>
    <lineage>
        <taxon>Eukaryota</taxon>
        <taxon>Viridiplantae</taxon>
        <taxon>Streptophyta</taxon>
        <taxon>Embryophyta</taxon>
        <taxon>Tracheophyta</taxon>
        <taxon>Spermatophyta</taxon>
        <taxon>Magnoliopsida</taxon>
        <taxon>Liliopsida</taxon>
        <taxon>Poales</taxon>
        <taxon>Poaceae</taxon>
        <taxon>PACMAD clade</taxon>
        <taxon>Arundinoideae</taxon>
        <taxon>Arundineae</taxon>
        <taxon>Arundo</taxon>
    </lineage>
</organism>